<gene>
    <name evidence="2" type="ORF">CHS0354_025737</name>
</gene>
<evidence type="ECO:0000313" key="3">
    <source>
        <dbReference type="Proteomes" id="UP001195483"/>
    </source>
</evidence>
<keyword evidence="3" id="KW-1185">Reference proteome</keyword>
<dbReference type="Proteomes" id="UP001195483">
    <property type="component" value="Unassembled WGS sequence"/>
</dbReference>
<evidence type="ECO:0000256" key="1">
    <source>
        <dbReference type="SAM" id="MobiDB-lite"/>
    </source>
</evidence>
<proteinExistence type="predicted"/>
<comment type="caution">
    <text evidence="2">The sequence shown here is derived from an EMBL/GenBank/DDBJ whole genome shotgun (WGS) entry which is preliminary data.</text>
</comment>
<reference evidence="2" key="1">
    <citation type="journal article" date="2021" name="Genome Biol. Evol.">
        <title>A High-Quality Reference Genome for a Parasitic Bivalve with Doubly Uniparental Inheritance (Bivalvia: Unionida).</title>
        <authorList>
            <person name="Smith C.H."/>
        </authorList>
    </citation>
    <scope>NUCLEOTIDE SEQUENCE</scope>
    <source>
        <strain evidence="2">CHS0354</strain>
    </source>
</reference>
<organism evidence="2 3">
    <name type="scientific">Potamilus streckersoni</name>
    <dbReference type="NCBI Taxonomy" id="2493646"/>
    <lineage>
        <taxon>Eukaryota</taxon>
        <taxon>Metazoa</taxon>
        <taxon>Spiralia</taxon>
        <taxon>Lophotrochozoa</taxon>
        <taxon>Mollusca</taxon>
        <taxon>Bivalvia</taxon>
        <taxon>Autobranchia</taxon>
        <taxon>Heteroconchia</taxon>
        <taxon>Palaeoheterodonta</taxon>
        <taxon>Unionida</taxon>
        <taxon>Unionoidea</taxon>
        <taxon>Unionidae</taxon>
        <taxon>Ambleminae</taxon>
        <taxon>Lampsilini</taxon>
        <taxon>Potamilus</taxon>
    </lineage>
</organism>
<sequence>MAQSDTKPKDQAVNPNDIRTTEAPSSSTCCSMMEPKAIPSTSGRAAGDGIQGYQCRPDAKARQIGPLYVSVAIFSVCFDCTL</sequence>
<dbReference type="AlphaFoldDB" id="A0AAE0SE56"/>
<evidence type="ECO:0000313" key="2">
    <source>
        <dbReference type="EMBL" id="KAK3590345.1"/>
    </source>
</evidence>
<protein>
    <submittedName>
        <fullName evidence="2">Uncharacterized protein</fullName>
    </submittedName>
</protein>
<feature type="compositionally biased region" description="Basic and acidic residues" evidence="1">
    <location>
        <begin position="1"/>
        <end position="10"/>
    </location>
</feature>
<reference evidence="2" key="2">
    <citation type="journal article" date="2021" name="Genome Biol. Evol.">
        <title>Developing a high-quality reference genome for a parasitic bivalve with doubly uniparental inheritance (Bivalvia: Unionida).</title>
        <authorList>
            <person name="Smith C.H."/>
        </authorList>
    </citation>
    <scope>NUCLEOTIDE SEQUENCE</scope>
    <source>
        <strain evidence="2">CHS0354</strain>
        <tissue evidence="2">Mantle</tissue>
    </source>
</reference>
<feature type="compositionally biased region" description="Polar residues" evidence="1">
    <location>
        <begin position="13"/>
        <end position="30"/>
    </location>
</feature>
<reference evidence="2" key="3">
    <citation type="submission" date="2023-05" db="EMBL/GenBank/DDBJ databases">
        <authorList>
            <person name="Smith C.H."/>
        </authorList>
    </citation>
    <scope>NUCLEOTIDE SEQUENCE</scope>
    <source>
        <strain evidence="2">CHS0354</strain>
        <tissue evidence="2">Mantle</tissue>
    </source>
</reference>
<feature type="region of interest" description="Disordered" evidence="1">
    <location>
        <begin position="1"/>
        <end position="31"/>
    </location>
</feature>
<accession>A0AAE0SE56</accession>
<name>A0AAE0SE56_9BIVA</name>
<dbReference type="EMBL" id="JAEAOA010001534">
    <property type="protein sequence ID" value="KAK3590345.1"/>
    <property type="molecule type" value="Genomic_DNA"/>
</dbReference>